<evidence type="ECO:0000313" key="2">
    <source>
        <dbReference type="Proteomes" id="UP000256769"/>
    </source>
</evidence>
<keyword evidence="2" id="KW-1185">Reference proteome</keyword>
<name>A0A3D9CJL8_9FLAO</name>
<accession>A0A3D9CJL8</accession>
<gene>
    <name evidence="1" type="ORF">DRF59_14200</name>
</gene>
<dbReference type="Proteomes" id="UP000256769">
    <property type="component" value="Unassembled WGS sequence"/>
</dbReference>
<protein>
    <submittedName>
        <fullName evidence="1">Uncharacterized protein</fullName>
    </submittedName>
</protein>
<dbReference type="AlphaFoldDB" id="A0A3D9CJL8"/>
<proteinExistence type="predicted"/>
<comment type="caution">
    <text evidence="1">The sequence shown here is derived from an EMBL/GenBank/DDBJ whole genome shotgun (WGS) entry which is preliminary data.</text>
</comment>
<dbReference type="OrthoDB" id="1427164at2"/>
<evidence type="ECO:0000313" key="1">
    <source>
        <dbReference type="EMBL" id="REC65937.1"/>
    </source>
</evidence>
<reference evidence="1 2" key="1">
    <citation type="journal article" date="2007" name="Int. J. Syst. Evol. Microbiol.">
        <title>Chryseobacterium flavum sp. nov., isolated from polluted soil.</title>
        <authorList>
            <person name="Zhou Y."/>
            <person name="Dong J."/>
            <person name="Wang X."/>
            <person name="Huang X."/>
            <person name="Zhang K.Y."/>
            <person name="Zhang Y.Q."/>
            <person name="Guo Y.F."/>
            <person name="Lai R."/>
            <person name="Li W.J."/>
        </authorList>
    </citation>
    <scope>NUCLEOTIDE SEQUENCE [LARGE SCALE GENOMIC DNA]</scope>
    <source>
        <strain evidence="1 2">KCTC 12877</strain>
    </source>
</reference>
<sequence>MKTKLYFLPFLLMGITCYSQDKISMKNGSSLDVKLIEIGTSNITYKELDNLDGPIHSLDKSKIYKVTYNNGKTDILGKFQSIDEIKSFIINKINEYGVDRDNGMLKLAAEFEGNNIRINSVNNKGRVYYEDKYWWDISRVVEFHNISRRNNGTVFLNIVTYKSRKSKTELDKLVIKLVDYETAIALLDAFKDLNLMLKKD</sequence>
<dbReference type="EMBL" id="QNUE01000011">
    <property type="protein sequence ID" value="REC65937.1"/>
    <property type="molecule type" value="Genomic_DNA"/>
</dbReference>
<organism evidence="1 2">
    <name type="scientific">Chryseobacterium flavum</name>
    <dbReference type="NCBI Taxonomy" id="415851"/>
    <lineage>
        <taxon>Bacteria</taxon>
        <taxon>Pseudomonadati</taxon>
        <taxon>Bacteroidota</taxon>
        <taxon>Flavobacteriia</taxon>
        <taxon>Flavobacteriales</taxon>
        <taxon>Weeksellaceae</taxon>
        <taxon>Chryseobacterium group</taxon>
        <taxon>Chryseobacterium</taxon>
    </lineage>
</organism>
<dbReference type="RefSeq" id="WP_115961380.1">
    <property type="nucleotide sequence ID" value="NZ_CBCRVL010000021.1"/>
</dbReference>